<dbReference type="InterPro" id="IPR036396">
    <property type="entry name" value="Cyt_P450_sf"/>
</dbReference>
<evidence type="ECO:0000256" key="2">
    <source>
        <dbReference type="ARBA" id="ARBA00010617"/>
    </source>
</evidence>
<keyword evidence="6" id="KW-0408">Iron</keyword>
<dbReference type="Proteomes" id="UP000734854">
    <property type="component" value="Unassembled WGS sequence"/>
</dbReference>
<gene>
    <name evidence="8" type="ORF">ZIOFF_070816</name>
</gene>
<proteinExistence type="inferred from homology"/>
<comment type="similarity">
    <text evidence="2">Belongs to the cytochrome P450 family.</text>
</comment>
<reference evidence="8 9" key="1">
    <citation type="submission" date="2020-08" db="EMBL/GenBank/DDBJ databases">
        <title>Plant Genome Project.</title>
        <authorList>
            <person name="Zhang R.-G."/>
        </authorList>
    </citation>
    <scope>NUCLEOTIDE SEQUENCE [LARGE SCALE GENOMIC DNA]</scope>
    <source>
        <tissue evidence="8">Rhizome</tissue>
    </source>
</reference>
<protein>
    <recommendedName>
        <fullName evidence="10">Cytochrome P450</fullName>
    </recommendedName>
</protein>
<dbReference type="EMBL" id="JACMSC010000021">
    <property type="protein sequence ID" value="KAG6469883.1"/>
    <property type="molecule type" value="Genomic_DNA"/>
</dbReference>
<dbReference type="PANTHER" id="PTHR47955:SF19">
    <property type="entry name" value="CYTOCHROME P450 71A9-LIKE ISOFORM X1"/>
    <property type="match status" value="1"/>
</dbReference>
<evidence type="ECO:0000256" key="6">
    <source>
        <dbReference type="ARBA" id="ARBA00023004"/>
    </source>
</evidence>
<dbReference type="GO" id="GO:0004497">
    <property type="term" value="F:monooxygenase activity"/>
    <property type="evidence" value="ECO:0007669"/>
    <property type="project" value="UniProtKB-KW"/>
</dbReference>
<keyword evidence="7" id="KW-0503">Monooxygenase</keyword>
<dbReference type="PANTHER" id="PTHR47955">
    <property type="entry name" value="CYTOCHROME P450 FAMILY 71 PROTEIN"/>
    <property type="match status" value="1"/>
</dbReference>
<sequence length="215" mass="24399">MHLKLGQVSAIVVSSATLASEVLKTFDIACCSRPHKVATSKLSYGGSNIAFMPDSERWRQLRKLYTVEFFSTRKINSFTSVREDEIARMARHMHISSWISSSLAVNVSELVLCFSCNTTCRTAFGRDIAGDDLNVYDVLREAQELVASFFMADYFPLLRWVDVATGMKSRLQKSLLELDGIYQKFIDRHLDTKKENLKAVLVVTITFRLDVEKIV</sequence>
<name>A0A8J5C0R7_ZINOF</name>
<dbReference type="SUPFAM" id="SSF48264">
    <property type="entry name" value="Cytochrome P450"/>
    <property type="match status" value="1"/>
</dbReference>
<dbReference type="Pfam" id="PF00067">
    <property type="entry name" value="p450"/>
    <property type="match status" value="1"/>
</dbReference>
<keyword evidence="9" id="KW-1185">Reference proteome</keyword>
<evidence type="ECO:0008006" key="10">
    <source>
        <dbReference type="Google" id="ProtNLM"/>
    </source>
</evidence>
<keyword evidence="3" id="KW-0349">Heme</keyword>
<dbReference type="GO" id="GO:0020037">
    <property type="term" value="F:heme binding"/>
    <property type="evidence" value="ECO:0007669"/>
    <property type="project" value="InterPro"/>
</dbReference>
<evidence type="ECO:0000256" key="3">
    <source>
        <dbReference type="ARBA" id="ARBA00022617"/>
    </source>
</evidence>
<evidence type="ECO:0000256" key="4">
    <source>
        <dbReference type="ARBA" id="ARBA00022723"/>
    </source>
</evidence>
<dbReference type="InterPro" id="IPR001128">
    <property type="entry name" value="Cyt_P450"/>
</dbReference>
<evidence type="ECO:0000313" key="8">
    <source>
        <dbReference type="EMBL" id="KAG6469883.1"/>
    </source>
</evidence>
<dbReference type="GO" id="GO:0016705">
    <property type="term" value="F:oxidoreductase activity, acting on paired donors, with incorporation or reduction of molecular oxygen"/>
    <property type="evidence" value="ECO:0007669"/>
    <property type="project" value="InterPro"/>
</dbReference>
<keyword evidence="5" id="KW-0560">Oxidoreductase</keyword>
<comment type="caution">
    <text evidence="8">The sequence shown here is derived from an EMBL/GenBank/DDBJ whole genome shotgun (WGS) entry which is preliminary data.</text>
</comment>
<comment type="cofactor">
    <cofactor evidence="1">
        <name>heme</name>
        <dbReference type="ChEBI" id="CHEBI:30413"/>
    </cofactor>
</comment>
<evidence type="ECO:0000256" key="5">
    <source>
        <dbReference type="ARBA" id="ARBA00023002"/>
    </source>
</evidence>
<accession>A0A8J5C0R7</accession>
<organism evidence="8 9">
    <name type="scientific">Zingiber officinale</name>
    <name type="common">Ginger</name>
    <name type="synonym">Amomum zingiber</name>
    <dbReference type="NCBI Taxonomy" id="94328"/>
    <lineage>
        <taxon>Eukaryota</taxon>
        <taxon>Viridiplantae</taxon>
        <taxon>Streptophyta</taxon>
        <taxon>Embryophyta</taxon>
        <taxon>Tracheophyta</taxon>
        <taxon>Spermatophyta</taxon>
        <taxon>Magnoliopsida</taxon>
        <taxon>Liliopsida</taxon>
        <taxon>Zingiberales</taxon>
        <taxon>Zingiberaceae</taxon>
        <taxon>Zingiber</taxon>
    </lineage>
</organism>
<dbReference type="Gene3D" id="1.10.630.10">
    <property type="entry name" value="Cytochrome P450"/>
    <property type="match status" value="1"/>
</dbReference>
<evidence type="ECO:0000256" key="7">
    <source>
        <dbReference type="ARBA" id="ARBA00023033"/>
    </source>
</evidence>
<dbReference type="GO" id="GO:0005506">
    <property type="term" value="F:iron ion binding"/>
    <property type="evidence" value="ECO:0007669"/>
    <property type="project" value="InterPro"/>
</dbReference>
<evidence type="ECO:0000313" key="9">
    <source>
        <dbReference type="Proteomes" id="UP000734854"/>
    </source>
</evidence>
<evidence type="ECO:0000256" key="1">
    <source>
        <dbReference type="ARBA" id="ARBA00001971"/>
    </source>
</evidence>
<dbReference type="AlphaFoldDB" id="A0A8J5C0R7"/>
<keyword evidence="4" id="KW-0479">Metal-binding</keyword>